<protein>
    <submittedName>
        <fullName evidence="2">Uncharacterized protein</fullName>
    </submittedName>
</protein>
<evidence type="ECO:0000313" key="3">
    <source>
        <dbReference type="Proteomes" id="UP000244811"/>
    </source>
</evidence>
<feature type="region of interest" description="Disordered" evidence="1">
    <location>
        <begin position="479"/>
        <end position="500"/>
    </location>
</feature>
<evidence type="ECO:0000256" key="1">
    <source>
        <dbReference type="SAM" id="MobiDB-lite"/>
    </source>
</evidence>
<gene>
    <name evidence="2" type="ORF">MACK_001177</name>
</gene>
<feature type="compositionally biased region" description="Basic residues" evidence="1">
    <location>
        <begin position="661"/>
        <end position="686"/>
    </location>
</feature>
<dbReference type="AlphaFoldDB" id="A0A976MCH0"/>
<feature type="region of interest" description="Disordered" evidence="1">
    <location>
        <begin position="565"/>
        <end position="633"/>
    </location>
</feature>
<feature type="region of interest" description="Disordered" evidence="1">
    <location>
        <begin position="661"/>
        <end position="734"/>
    </location>
</feature>
<evidence type="ECO:0000313" key="2">
    <source>
        <dbReference type="EMBL" id="UKK01824.2"/>
    </source>
</evidence>
<feature type="compositionally biased region" description="Low complexity" evidence="1">
    <location>
        <begin position="573"/>
        <end position="593"/>
    </location>
</feature>
<reference evidence="2" key="1">
    <citation type="submission" date="2022-07" db="EMBL/GenBank/DDBJ databases">
        <title>Evaluation of T. orientalis genome assembly methods using nanopore sequencing and analysis of variation between genomes.</title>
        <authorList>
            <person name="Yam J."/>
            <person name="Micallef M.L."/>
            <person name="Liu M."/>
            <person name="Djordjevic S.P."/>
            <person name="Bogema D.R."/>
            <person name="Jenkins C."/>
        </authorList>
    </citation>
    <scope>NUCLEOTIDE SEQUENCE</scope>
    <source>
        <strain evidence="2">Goon Nure</strain>
    </source>
</reference>
<accession>A0A976MCH0</accession>
<organism evidence="2 3">
    <name type="scientific">Theileria orientalis</name>
    <dbReference type="NCBI Taxonomy" id="68886"/>
    <lineage>
        <taxon>Eukaryota</taxon>
        <taxon>Sar</taxon>
        <taxon>Alveolata</taxon>
        <taxon>Apicomplexa</taxon>
        <taxon>Aconoidasida</taxon>
        <taxon>Piroplasmida</taxon>
        <taxon>Theileriidae</taxon>
        <taxon>Theileria</taxon>
    </lineage>
</organism>
<dbReference type="Proteomes" id="UP000244811">
    <property type="component" value="Chromosome 2"/>
</dbReference>
<feature type="compositionally biased region" description="Polar residues" evidence="1">
    <location>
        <begin position="480"/>
        <end position="496"/>
    </location>
</feature>
<feature type="compositionally biased region" description="Basic and acidic residues" evidence="1">
    <location>
        <begin position="708"/>
        <end position="725"/>
    </location>
</feature>
<proteinExistence type="predicted"/>
<name>A0A976MCH0_THEOR</name>
<dbReference type="EMBL" id="CP056071">
    <property type="protein sequence ID" value="UKK01824.2"/>
    <property type="molecule type" value="Genomic_DNA"/>
</dbReference>
<sequence length="750" mass="81686">MDYNDTQFGSISHNYGSNGCMSNFSCCKSSSHCNVLANELMRKQIEKEKLVYCNDKLDEIRGMLESFGEPEQTIKRNGTAWEIDENYLQHFQLKMNIKNQQEMIKEKLSKAEKLKLSDYYKIHFNKSRSNTSPDFNTLNSNDGVHSRMMTSPLSSNVNSNYSVPTIVDTTMSHNMGSNGRFNGMGNTVNYSTTSSKMFGPSQCSSRTMLNNGNGTHLHNCYTNDGLHNLYRTNMVGRYNKDGSMMYVRGTMKLNPVTSQNRPMCASFARFNVNKHNKPTMSRGTMSGQSVPYSVSTSGNYGGCGRMTAPSSDFTKINHSNSSSTCYSNSFYGENDNGLMSSITTEEDGSGVVSANCMGLSSVGGATGNCMGLSSAGGASGGVFRGCFGGNGANAANAASKASARTNTSVVGSDGPGVSRANTRMGVAGARSMSQIGSRNMGTKNFGSVGGSKIIDTSSFKPPSRDFSKVNVVYSGMGAGATSNQGTGNSPENNATSNKEESRYYEFETIDDLMEYENDEYYCESMGPLPQLTNSNDELIDKLFEGNEPNTGSTPPAMAYVKGQSTTPINTRVPTNRNSANNTTNNSTNNPSSPIGGPKATGSRFVFDRCGSGGEKSDVDDGTTGEIDRENSKEEKECKHYYYYKIYNSRCSDCKRGGNVKKKCHHSHSHDHKHHHHRHNHCNHHHYPKEDEEDSSSGPEDMSLEDSGVDGRDTPQFKSSKTEGKGTVKVGVSASRDDTVYKARVICPRVQ</sequence>